<evidence type="ECO:0000259" key="2">
    <source>
        <dbReference type="Pfam" id="PF00149"/>
    </source>
</evidence>
<proteinExistence type="predicted"/>
<dbReference type="AlphaFoldDB" id="A0A9W4H582"/>
<dbReference type="InterPro" id="IPR051158">
    <property type="entry name" value="Metallophosphoesterase_sf"/>
</dbReference>
<feature type="region of interest" description="Disordered" evidence="1">
    <location>
        <begin position="512"/>
        <end position="553"/>
    </location>
</feature>
<dbReference type="EMBL" id="CAJVAX010000020">
    <property type="protein sequence ID" value="CAG7653181.1"/>
    <property type="molecule type" value="Genomic_DNA"/>
</dbReference>
<dbReference type="RefSeq" id="WP_205047570.1">
    <property type="nucleotide sequence ID" value="NZ_CAJVAX010000020.1"/>
</dbReference>
<dbReference type="SUPFAM" id="SSF56300">
    <property type="entry name" value="Metallo-dependent phosphatases"/>
    <property type="match status" value="1"/>
</dbReference>
<dbReference type="Proteomes" id="UP001153328">
    <property type="component" value="Unassembled WGS sequence"/>
</dbReference>
<accession>A0A9W4H582</accession>
<dbReference type="Gene3D" id="3.60.21.10">
    <property type="match status" value="1"/>
</dbReference>
<sequence>MSVFRPSQAYRADLDIRLGAGRLPSWIRPPAEGAAPNSAAWLVVMPRRAGKTWLAQGVADLRAAGGIVPAGGTVRVDLRSSASVRRTGLGCLTGADAQPPVREGRLVIVDEPALARPGGPGVPPEVLAEGLQRVGETGATAMVLATPAESALLAPHLGPDARKDILRPPVLDAGESERMAARAPQWAPALVEWLRQAEPGWLHTPFLLELVLHTAEERPALRDEPEALLRAAVEVAEDRHEYIQQWFHNGLGEQHRAALRAGRWRAAGLPVALPAADQPAPGARRYGPAPGAEDRQDEVRGGAPLADDPVLARHLPEVLRVHHISDLHHGGRLSSLVDSKDPTQAGHRIATVAGAGTALDSYLDHVRQLAAQGRAPHLVVVTGDVVDRPSDTHGAIARGWLDTLAGLLAPHRDLRPDDPRVLLVGGNHDVSWDLALDPSPQARHRWFASNFAGLPHPDLQLADPRARRLYVGYRGVGLRFALLGSAESGGEAARDEDRELLRGFRERYLAAAGGTREAGPGADTGTDTGTGGGTAADTGTAAGSDSGPGGAGGADVAAVVRDFERHDPGVIARGVLDRLAPERGYVTVAALHHPLSPVPAVEVAPYSGVVNAGQAKRALAAARTSLVLHGHTHLGFAAAERLLGSGPAWTVRIAGAPALASRETEERNGYNELFVSREGGAHTLAVRTVRLDGGQWTPGEVFAFRPGAADERDLAELCADGRP</sequence>
<dbReference type="PANTHER" id="PTHR31302">
    <property type="entry name" value="TRANSMEMBRANE PROTEIN WITH METALLOPHOSPHOESTERASE DOMAIN-RELATED"/>
    <property type="match status" value="1"/>
</dbReference>
<dbReference type="GO" id="GO:0016787">
    <property type="term" value="F:hydrolase activity"/>
    <property type="evidence" value="ECO:0007669"/>
    <property type="project" value="InterPro"/>
</dbReference>
<organism evidence="3 4">
    <name type="scientific">Actinacidiphila bryophytorum</name>
    <dbReference type="NCBI Taxonomy" id="1436133"/>
    <lineage>
        <taxon>Bacteria</taxon>
        <taxon>Bacillati</taxon>
        <taxon>Actinomycetota</taxon>
        <taxon>Actinomycetes</taxon>
        <taxon>Kitasatosporales</taxon>
        <taxon>Streptomycetaceae</taxon>
        <taxon>Actinacidiphila</taxon>
    </lineage>
</organism>
<feature type="domain" description="Calcineurin-like phosphoesterase" evidence="2">
    <location>
        <begin position="319"/>
        <end position="451"/>
    </location>
</feature>
<feature type="region of interest" description="Disordered" evidence="1">
    <location>
        <begin position="275"/>
        <end position="304"/>
    </location>
</feature>
<feature type="compositionally biased region" description="Low complexity" evidence="1">
    <location>
        <begin position="279"/>
        <end position="291"/>
    </location>
</feature>
<evidence type="ECO:0000256" key="1">
    <source>
        <dbReference type="SAM" id="MobiDB-lite"/>
    </source>
</evidence>
<feature type="compositionally biased region" description="Low complexity" evidence="1">
    <location>
        <begin position="518"/>
        <end position="527"/>
    </location>
</feature>
<protein>
    <submittedName>
        <fullName evidence="3">Calcineurin-like phosphoesterase</fullName>
    </submittedName>
</protein>
<gene>
    <name evidence="3" type="ORF">SBRY_60070</name>
</gene>
<feature type="compositionally biased region" description="Low complexity" evidence="1">
    <location>
        <begin position="535"/>
        <end position="545"/>
    </location>
</feature>
<comment type="caution">
    <text evidence="3">The sequence shown here is derived from an EMBL/GenBank/DDBJ whole genome shotgun (WGS) entry which is preliminary data.</text>
</comment>
<evidence type="ECO:0000313" key="4">
    <source>
        <dbReference type="Proteomes" id="UP001153328"/>
    </source>
</evidence>
<evidence type="ECO:0000313" key="3">
    <source>
        <dbReference type="EMBL" id="CAG7653181.1"/>
    </source>
</evidence>
<name>A0A9W4H582_9ACTN</name>
<dbReference type="Pfam" id="PF00149">
    <property type="entry name" value="Metallophos"/>
    <property type="match status" value="1"/>
</dbReference>
<keyword evidence="4" id="KW-1185">Reference proteome</keyword>
<reference evidence="3" key="1">
    <citation type="submission" date="2021-06" db="EMBL/GenBank/DDBJ databases">
        <authorList>
            <person name="Arsene-Ploetze F."/>
        </authorList>
    </citation>
    <scope>NUCLEOTIDE SEQUENCE</scope>
    <source>
        <strain evidence="3">SBRY1</strain>
    </source>
</reference>
<dbReference type="PANTHER" id="PTHR31302:SF0">
    <property type="entry name" value="TRANSMEMBRANE PROTEIN WITH METALLOPHOSPHOESTERASE DOMAIN"/>
    <property type="match status" value="1"/>
</dbReference>
<dbReference type="InterPro" id="IPR029052">
    <property type="entry name" value="Metallo-depent_PP-like"/>
</dbReference>
<dbReference type="InterPro" id="IPR004843">
    <property type="entry name" value="Calcineurin-like_PHP"/>
</dbReference>